<dbReference type="PANTHER" id="PTHR23189">
    <property type="entry name" value="RNA RECOGNITION MOTIF-CONTAINING"/>
    <property type="match status" value="1"/>
</dbReference>
<evidence type="ECO:0000256" key="3">
    <source>
        <dbReference type="SAM" id="MobiDB-lite"/>
    </source>
</evidence>
<dbReference type="AlphaFoldDB" id="A0A6A5X1V8"/>
<evidence type="ECO:0000256" key="1">
    <source>
        <dbReference type="ARBA" id="ARBA00022884"/>
    </source>
</evidence>
<reference evidence="5" key="1">
    <citation type="journal article" date="2020" name="Stud. Mycol.">
        <title>101 Dothideomycetes genomes: a test case for predicting lifestyles and emergence of pathogens.</title>
        <authorList>
            <person name="Haridas S."/>
            <person name="Albert R."/>
            <person name="Binder M."/>
            <person name="Bloem J."/>
            <person name="Labutti K."/>
            <person name="Salamov A."/>
            <person name="Andreopoulos B."/>
            <person name="Baker S."/>
            <person name="Barry K."/>
            <person name="Bills G."/>
            <person name="Bluhm B."/>
            <person name="Cannon C."/>
            <person name="Castanera R."/>
            <person name="Culley D."/>
            <person name="Daum C."/>
            <person name="Ezra D."/>
            <person name="Gonzalez J."/>
            <person name="Henrissat B."/>
            <person name="Kuo A."/>
            <person name="Liang C."/>
            <person name="Lipzen A."/>
            <person name="Lutzoni F."/>
            <person name="Magnuson J."/>
            <person name="Mondo S."/>
            <person name="Nolan M."/>
            <person name="Ohm R."/>
            <person name="Pangilinan J."/>
            <person name="Park H.-J."/>
            <person name="Ramirez L."/>
            <person name="Alfaro M."/>
            <person name="Sun H."/>
            <person name="Tritt A."/>
            <person name="Yoshinaga Y."/>
            <person name="Zwiers L.-H."/>
            <person name="Turgeon B."/>
            <person name="Goodwin S."/>
            <person name="Spatafora J."/>
            <person name="Crous P."/>
            <person name="Grigoriev I."/>
        </authorList>
    </citation>
    <scope>NUCLEOTIDE SEQUENCE</scope>
    <source>
        <strain evidence="5">CBS 123094</strain>
    </source>
</reference>
<dbReference type="Proteomes" id="UP000799779">
    <property type="component" value="Unassembled WGS sequence"/>
</dbReference>
<sequence>MTSVTPESSRTRAGPASSPPSGGTALTFYSPDLTRSGNRGEMSAKKAGKQKAVDTPPMMQRHGFANELQPGTDTFVSRYLVIDGYPAELIVDHRLQVVEERMKQYACFLQSVPLVTREVIRLRFDDLEEACEAHLILTQLNFVVRYITQHEFAGAKFQDVTSAMEFEGQIEIVIRTTPTGDISERDMFDIAHRYARFVGAEFGKVHDHVNYGCATPVSALDSIDWRFRVEMKSVDAANRAVQHASAYPYGGEVASAAWLCVRVRHWLPPTSETNSNSSTPPFDRYGRLTGYRLQPLFVPARHPSDAHNRVRKERILDGSDVRTTVMLRNIPNKMDKLELKALLDRICFGRFDFVYLRIDFSTASNVGYAFINVTDMTGLLAIVQHLDGHAWAGYRTAKAAEISYATIQGKEALEQKFRNSSVMQEAPFCRPAVFMTYERAAEVHTQATALGEAAAAFTIVGTQIAFPPPDNPAKLQRSMDSARQVGLYPPHGAGAGVDHRNRSSIWDRGTPRDLQVAVMHPAGGLPEIVKRSVEMWFAHRTGQFIQFEAVPLAQVHEFIQQHPWMFANAGPFVQPGVIGQRPSITPGTLIMAPPNTLPPAHAGHINFTE</sequence>
<evidence type="ECO:0000313" key="5">
    <source>
        <dbReference type="EMBL" id="KAF2004496.1"/>
    </source>
</evidence>
<evidence type="ECO:0000259" key="4">
    <source>
        <dbReference type="PROSITE" id="PS50102"/>
    </source>
</evidence>
<gene>
    <name evidence="5" type="ORF">P154DRAFT_531466</name>
</gene>
<protein>
    <recommendedName>
        <fullName evidence="4">RRM domain-containing protein</fullName>
    </recommendedName>
</protein>
<feature type="domain" description="RRM" evidence="4">
    <location>
        <begin position="323"/>
        <end position="407"/>
    </location>
</feature>
<dbReference type="InterPro" id="IPR000504">
    <property type="entry name" value="RRM_dom"/>
</dbReference>
<feature type="region of interest" description="Disordered" evidence="3">
    <location>
        <begin position="1"/>
        <end position="57"/>
    </location>
</feature>
<dbReference type="InterPro" id="IPR012677">
    <property type="entry name" value="Nucleotide-bd_a/b_plait_sf"/>
</dbReference>
<proteinExistence type="predicted"/>
<dbReference type="InterPro" id="IPR035979">
    <property type="entry name" value="RBD_domain_sf"/>
</dbReference>
<dbReference type="InterPro" id="IPR007201">
    <property type="entry name" value="Mei2-like_Rrm_C"/>
</dbReference>
<organism evidence="5 6">
    <name type="scientific">Amniculicola lignicola CBS 123094</name>
    <dbReference type="NCBI Taxonomy" id="1392246"/>
    <lineage>
        <taxon>Eukaryota</taxon>
        <taxon>Fungi</taxon>
        <taxon>Dikarya</taxon>
        <taxon>Ascomycota</taxon>
        <taxon>Pezizomycotina</taxon>
        <taxon>Dothideomycetes</taxon>
        <taxon>Pleosporomycetidae</taxon>
        <taxon>Pleosporales</taxon>
        <taxon>Amniculicolaceae</taxon>
        <taxon>Amniculicola</taxon>
    </lineage>
</organism>
<dbReference type="PROSITE" id="PS50102">
    <property type="entry name" value="RRM"/>
    <property type="match status" value="1"/>
</dbReference>
<keyword evidence="6" id="KW-1185">Reference proteome</keyword>
<evidence type="ECO:0000256" key="2">
    <source>
        <dbReference type="PROSITE-ProRule" id="PRU00176"/>
    </source>
</evidence>
<dbReference type="SUPFAM" id="SSF54928">
    <property type="entry name" value="RNA-binding domain, RBD"/>
    <property type="match status" value="1"/>
</dbReference>
<dbReference type="EMBL" id="ML977567">
    <property type="protein sequence ID" value="KAF2004496.1"/>
    <property type="molecule type" value="Genomic_DNA"/>
</dbReference>
<dbReference type="OrthoDB" id="417481at2759"/>
<evidence type="ECO:0000313" key="6">
    <source>
        <dbReference type="Proteomes" id="UP000799779"/>
    </source>
</evidence>
<keyword evidence="1 2" id="KW-0694">RNA-binding</keyword>
<dbReference type="GO" id="GO:0003723">
    <property type="term" value="F:RNA binding"/>
    <property type="evidence" value="ECO:0007669"/>
    <property type="project" value="UniProtKB-UniRule"/>
</dbReference>
<name>A0A6A5X1V8_9PLEO</name>
<dbReference type="Pfam" id="PF04059">
    <property type="entry name" value="RRM_2"/>
    <property type="match status" value="1"/>
</dbReference>
<accession>A0A6A5X1V8</accession>
<dbReference type="Gene3D" id="3.30.70.330">
    <property type="match status" value="1"/>
</dbReference>